<protein>
    <recommendedName>
        <fullName evidence="6">Aromatic amino acid aminotransferase</fullName>
        <shortName evidence="6">ArAT</shortName>
        <ecNumber evidence="6">2.6.1.57</ecNumber>
    </recommendedName>
</protein>
<dbReference type="CDD" id="cd00609">
    <property type="entry name" value="AAT_like"/>
    <property type="match status" value="1"/>
</dbReference>
<dbReference type="InterPro" id="IPR015424">
    <property type="entry name" value="PyrdxlP-dep_Trfase"/>
</dbReference>
<dbReference type="AlphaFoldDB" id="A0A934U4Q1"/>
<dbReference type="PROSITE" id="PS00599">
    <property type="entry name" value="AA_TRANSFER_CLASS_2"/>
    <property type="match status" value="1"/>
</dbReference>
<evidence type="ECO:0000313" key="8">
    <source>
        <dbReference type="EMBL" id="MBJ8340023.1"/>
    </source>
</evidence>
<dbReference type="InterPro" id="IPR001917">
    <property type="entry name" value="Aminotrans_II_pyridoxalP_BS"/>
</dbReference>
<dbReference type="InterPro" id="IPR004839">
    <property type="entry name" value="Aminotransferase_I/II_large"/>
</dbReference>
<evidence type="ECO:0000256" key="1">
    <source>
        <dbReference type="ARBA" id="ARBA00001933"/>
    </source>
</evidence>
<dbReference type="HAMAP" id="MF_01513">
    <property type="entry name" value="Phe_aminotrans_2"/>
    <property type="match status" value="1"/>
</dbReference>
<reference evidence="8" key="1">
    <citation type="submission" date="2020-12" db="EMBL/GenBank/DDBJ databases">
        <title>Antrihabitans popcorni sp. nov. and Antrihabitans auranticaus sp. nov., isolated from a larva cave.</title>
        <authorList>
            <person name="Lee S.D."/>
            <person name="Kim I.S."/>
        </authorList>
    </citation>
    <scope>NUCLEOTIDE SEQUENCE</scope>
    <source>
        <strain evidence="8">YC3-6</strain>
    </source>
</reference>
<comment type="function">
    <text evidence="6">Aminotransferase that catalyzes the conversion of aromatic amino acids and 2-oxoglutarate into corresponding aromatic oxo acids and L-glutamate.</text>
</comment>
<dbReference type="RefSeq" id="WP_199704790.1">
    <property type="nucleotide sequence ID" value="NZ_JAEMNV010000004.1"/>
</dbReference>
<dbReference type="Proteomes" id="UP000655868">
    <property type="component" value="Unassembled WGS sequence"/>
</dbReference>
<evidence type="ECO:0000313" key="9">
    <source>
        <dbReference type="Proteomes" id="UP000655868"/>
    </source>
</evidence>
<dbReference type="InterPro" id="IPR024892">
    <property type="entry name" value="ArAT"/>
</dbReference>
<feature type="modified residue" description="N6-(pyridoxal phosphate)lysine" evidence="6">
    <location>
        <position position="218"/>
    </location>
</feature>
<evidence type="ECO:0000256" key="2">
    <source>
        <dbReference type="ARBA" id="ARBA00011738"/>
    </source>
</evidence>
<dbReference type="SUPFAM" id="SSF53383">
    <property type="entry name" value="PLP-dependent transferases"/>
    <property type="match status" value="1"/>
</dbReference>
<accession>A0A934U4Q1</accession>
<dbReference type="EMBL" id="JAEMNV010000004">
    <property type="protein sequence ID" value="MBJ8340023.1"/>
    <property type="molecule type" value="Genomic_DNA"/>
</dbReference>
<dbReference type="HAMAP" id="MF_01023">
    <property type="entry name" value="HisC_aminotrans_2"/>
    <property type="match status" value="1"/>
</dbReference>
<dbReference type="GO" id="GO:0000105">
    <property type="term" value="P:L-histidine biosynthetic process"/>
    <property type="evidence" value="ECO:0007669"/>
    <property type="project" value="InterPro"/>
</dbReference>
<evidence type="ECO:0000256" key="5">
    <source>
        <dbReference type="ARBA" id="ARBA00022898"/>
    </source>
</evidence>
<dbReference type="NCBIfam" id="TIGR01141">
    <property type="entry name" value="hisC"/>
    <property type="match status" value="1"/>
</dbReference>
<dbReference type="NCBIfam" id="NF002878">
    <property type="entry name" value="PRK03321.1"/>
    <property type="match status" value="1"/>
</dbReference>
<keyword evidence="4 6" id="KW-0808">Transferase</keyword>
<comment type="similarity">
    <text evidence="6">Belongs to the class-II pyridoxal-phosphate-dependent aminotransferase family.</text>
</comment>
<comment type="catalytic activity">
    <reaction evidence="6">
        <text>an aromatic L-alpha-amino acid + 2-oxoglutarate = an aromatic oxo-acid + L-glutamate</text>
        <dbReference type="Rhea" id="RHEA:17533"/>
        <dbReference type="ChEBI" id="CHEBI:16810"/>
        <dbReference type="ChEBI" id="CHEBI:29985"/>
        <dbReference type="ChEBI" id="CHEBI:73309"/>
        <dbReference type="ChEBI" id="CHEBI:84824"/>
        <dbReference type="EC" id="2.6.1.57"/>
    </reaction>
</comment>
<dbReference type="InterPro" id="IPR015422">
    <property type="entry name" value="PyrdxlP-dep_Trfase_small"/>
</dbReference>
<proteinExistence type="inferred from homology"/>
<keyword evidence="9" id="KW-1185">Reference proteome</keyword>
<name>A0A934U4Q1_9NOCA</name>
<feature type="domain" description="Aminotransferase class I/classII large" evidence="7">
    <location>
        <begin position="26"/>
        <end position="345"/>
    </location>
</feature>
<dbReference type="GO" id="GO:0008793">
    <property type="term" value="F:aromatic-amino-acid transaminase activity"/>
    <property type="evidence" value="ECO:0007669"/>
    <property type="project" value="UniProtKB-UniRule"/>
</dbReference>
<dbReference type="Gene3D" id="3.40.640.10">
    <property type="entry name" value="Type I PLP-dependent aspartate aminotransferase-like (Major domain)"/>
    <property type="match status" value="1"/>
</dbReference>
<evidence type="ECO:0000259" key="7">
    <source>
        <dbReference type="Pfam" id="PF00155"/>
    </source>
</evidence>
<keyword evidence="5 6" id="KW-0663">Pyridoxal phosphate</keyword>
<evidence type="ECO:0000256" key="4">
    <source>
        <dbReference type="ARBA" id="ARBA00022679"/>
    </source>
</evidence>
<evidence type="ECO:0000256" key="6">
    <source>
        <dbReference type="HAMAP-Rule" id="MF_01513"/>
    </source>
</evidence>
<dbReference type="Gene3D" id="3.90.1150.10">
    <property type="entry name" value="Aspartate Aminotransferase, domain 1"/>
    <property type="match status" value="1"/>
</dbReference>
<evidence type="ECO:0000256" key="3">
    <source>
        <dbReference type="ARBA" id="ARBA00022576"/>
    </source>
</evidence>
<dbReference type="EC" id="2.6.1.57" evidence="6"/>
<comment type="cofactor">
    <cofactor evidence="1 6">
        <name>pyridoxal 5'-phosphate</name>
        <dbReference type="ChEBI" id="CHEBI:597326"/>
    </cofactor>
</comment>
<gene>
    <name evidence="8" type="primary">hisC</name>
    <name evidence="6" type="synonym">pat</name>
    <name evidence="8" type="ORF">JGU71_14090</name>
</gene>
<sequence length="362" mass="38407">MTARIRPDLASIPLYVPGRDFPGAYKLASNETTLGPLPSVAKAVAEAVELAHRYPDNRSTELVAALAEALDVPAEGVSAGCGSVAICQELAQITCVAGDEVLYAWRSFEMYPIVTQVVGATAVTVPLTEGHVHDLDAIAAAVTDRTRLIFICNPNNPTGTAVGQRALESFLDRVPPHILVVLDEAYFEYQRFPEGDRPDGVELGRTRPNVVTLRTFSKAYGLASIRVGYAVGDPAVIANLGKVHVPFSVSRVAQAAAIASLQSQAELLERTDAVVAERVRVRDALVGAGYDVPPSEANFVWLPLGSQSADFSAASAAAGVLVRPYGVDGVRVTVGDPHENDAFLEFATNAASRRFADVSANR</sequence>
<dbReference type="InterPro" id="IPR015421">
    <property type="entry name" value="PyrdxlP-dep_Trfase_major"/>
</dbReference>
<comment type="caution">
    <text evidence="8">The sequence shown here is derived from an EMBL/GenBank/DDBJ whole genome shotgun (WGS) entry which is preliminary data.</text>
</comment>
<dbReference type="PANTHER" id="PTHR43643">
    <property type="entry name" value="HISTIDINOL-PHOSPHATE AMINOTRANSFERASE 2"/>
    <property type="match status" value="1"/>
</dbReference>
<dbReference type="GO" id="GO:0030170">
    <property type="term" value="F:pyridoxal phosphate binding"/>
    <property type="evidence" value="ECO:0007669"/>
    <property type="project" value="UniProtKB-UniRule"/>
</dbReference>
<dbReference type="GO" id="GO:0004400">
    <property type="term" value="F:histidinol-phosphate transaminase activity"/>
    <property type="evidence" value="ECO:0007669"/>
    <property type="project" value="InterPro"/>
</dbReference>
<keyword evidence="3 6" id="KW-0032">Aminotransferase</keyword>
<dbReference type="PANTHER" id="PTHR43643:SF3">
    <property type="entry name" value="HISTIDINOL-PHOSPHATE AMINOTRANSFERASE"/>
    <property type="match status" value="1"/>
</dbReference>
<comment type="subunit">
    <text evidence="2 6">Homodimer.</text>
</comment>
<dbReference type="InterPro" id="IPR050106">
    <property type="entry name" value="HistidinolP_aminotransfase"/>
</dbReference>
<organism evidence="8 9">
    <name type="scientific">Antrihabitans stalagmiti</name>
    <dbReference type="NCBI Taxonomy" id="2799499"/>
    <lineage>
        <taxon>Bacteria</taxon>
        <taxon>Bacillati</taxon>
        <taxon>Actinomycetota</taxon>
        <taxon>Actinomycetes</taxon>
        <taxon>Mycobacteriales</taxon>
        <taxon>Nocardiaceae</taxon>
        <taxon>Antrihabitans</taxon>
    </lineage>
</organism>
<dbReference type="Pfam" id="PF00155">
    <property type="entry name" value="Aminotran_1_2"/>
    <property type="match status" value="1"/>
</dbReference>
<dbReference type="InterPro" id="IPR005861">
    <property type="entry name" value="HisP_aminotrans"/>
</dbReference>